<name>A0A6M0QPT2_9RHOB</name>
<dbReference type="GO" id="GO:0140359">
    <property type="term" value="F:ABC-type transporter activity"/>
    <property type="evidence" value="ECO:0007669"/>
    <property type="project" value="InterPro"/>
</dbReference>
<proteinExistence type="predicted"/>
<evidence type="ECO:0000256" key="5">
    <source>
        <dbReference type="ARBA" id="ARBA00022989"/>
    </source>
</evidence>
<dbReference type="GO" id="GO:0034040">
    <property type="term" value="F:ATPase-coupled lipid transmembrane transporter activity"/>
    <property type="evidence" value="ECO:0007669"/>
    <property type="project" value="TreeGrafter"/>
</dbReference>
<dbReference type="SUPFAM" id="SSF52540">
    <property type="entry name" value="P-loop containing nucleoside triphosphate hydrolases"/>
    <property type="match status" value="1"/>
</dbReference>
<dbReference type="InterPro" id="IPR003593">
    <property type="entry name" value="AAA+_ATPase"/>
</dbReference>
<evidence type="ECO:0000256" key="3">
    <source>
        <dbReference type="ARBA" id="ARBA00022741"/>
    </source>
</evidence>
<dbReference type="InterPro" id="IPR027417">
    <property type="entry name" value="P-loop_NTPase"/>
</dbReference>
<dbReference type="InterPro" id="IPR011527">
    <property type="entry name" value="ABC1_TM_dom"/>
</dbReference>
<dbReference type="GO" id="GO:0030253">
    <property type="term" value="P:protein secretion by the type I secretion system"/>
    <property type="evidence" value="ECO:0007669"/>
    <property type="project" value="InterPro"/>
</dbReference>
<evidence type="ECO:0000259" key="8">
    <source>
        <dbReference type="PROSITE" id="PS50893"/>
    </source>
</evidence>
<dbReference type="Gene3D" id="1.20.1560.10">
    <property type="entry name" value="ABC transporter type 1, transmembrane domain"/>
    <property type="match status" value="1"/>
</dbReference>
<dbReference type="EMBL" id="JAAIVJ010000002">
    <property type="protein sequence ID" value="NEY89488.1"/>
    <property type="molecule type" value="Genomic_DNA"/>
</dbReference>
<organism evidence="10 11">
    <name type="scientific">Tabrizicola oligotrophica</name>
    <dbReference type="NCBI Taxonomy" id="2710650"/>
    <lineage>
        <taxon>Bacteria</taxon>
        <taxon>Pseudomonadati</taxon>
        <taxon>Pseudomonadota</taxon>
        <taxon>Alphaproteobacteria</taxon>
        <taxon>Rhodobacterales</taxon>
        <taxon>Paracoccaceae</taxon>
        <taxon>Tabrizicola</taxon>
    </lineage>
</organism>
<keyword evidence="2 7" id="KW-0812">Transmembrane</keyword>
<dbReference type="Proteomes" id="UP000477782">
    <property type="component" value="Unassembled WGS sequence"/>
</dbReference>
<feature type="domain" description="ABC transporter" evidence="8">
    <location>
        <begin position="329"/>
        <end position="564"/>
    </location>
</feature>
<dbReference type="PROSITE" id="PS50929">
    <property type="entry name" value="ABC_TM1F"/>
    <property type="match status" value="1"/>
</dbReference>
<evidence type="ECO:0000256" key="4">
    <source>
        <dbReference type="ARBA" id="ARBA00022840"/>
    </source>
</evidence>
<dbReference type="GO" id="GO:0005886">
    <property type="term" value="C:plasma membrane"/>
    <property type="evidence" value="ECO:0007669"/>
    <property type="project" value="UniProtKB-SubCell"/>
</dbReference>
<dbReference type="InterPro" id="IPR017871">
    <property type="entry name" value="ABC_transporter-like_CS"/>
</dbReference>
<dbReference type="GO" id="GO:0016887">
    <property type="term" value="F:ATP hydrolysis activity"/>
    <property type="evidence" value="ECO:0007669"/>
    <property type="project" value="InterPro"/>
</dbReference>
<dbReference type="SUPFAM" id="SSF90123">
    <property type="entry name" value="ABC transporter transmembrane region"/>
    <property type="match status" value="1"/>
</dbReference>
<dbReference type="Gene3D" id="3.40.50.300">
    <property type="entry name" value="P-loop containing nucleotide triphosphate hydrolases"/>
    <property type="match status" value="1"/>
</dbReference>
<feature type="transmembrane region" description="Helical" evidence="7">
    <location>
        <begin position="131"/>
        <end position="150"/>
    </location>
</feature>
<feature type="transmembrane region" description="Helical" evidence="7">
    <location>
        <begin position="58"/>
        <end position="75"/>
    </location>
</feature>
<evidence type="ECO:0000313" key="11">
    <source>
        <dbReference type="Proteomes" id="UP000477782"/>
    </source>
</evidence>
<keyword evidence="3" id="KW-0547">Nucleotide-binding</keyword>
<evidence type="ECO:0000313" key="10">
    <source>
        <dbReference type="EMBL" id="NEY89488.1"/>
    </source>
</evidence>
<evidence type="ECO:0000256" key="1">
    <source>
        <dbReference type="ARBA" id="ARBA00004651"/>
    </source>
</evidence>
<dbReference type="PANTHER" id="PTHR24221">
    <property type="entry name" value="ATP-BINDING CASSETTE SUB-FAMILY B"/>
    <property type="match status" value="1"/>
</dbReference>
<dbReference type="RefSeq" id="WP_164623539.1">
    <property type="nucleotide sequence ID" value="NZ_JAAIVJ010000002.1"/>
</dbReference>
<dbReference type="NCBIfam" id="TIGR01842">
    <property type="entry name" value="type_I_sec_PrtD"/>
    <property type="match status" value="1"/>
</dbReference>
<dbReference type="InterPro" id="IPR003439">
    <property type="entry name" value="ABC_transporter-like_ATP-bd"/>
</dbReference>
<comment type="subcellular location">
    <subcellularLocation>
        <location evidence="1">Cell membrane</location>
        <topology evidence="1">Multi-pass membrane protein</topology>
    </subcellularLocation>
</comment>
<dbReference type="InterPro" id="IPR039421">
    <property type="entry name" value="Type_1_exporter"/>
</dbReference>
<comment type="caution">
    <text evidence="10">The sequence shown here is derived from an EMBL/GenBank/DDBJ whole genome shotgun (WGS) entry which is preliminary data.</text>
</comment>
<dbReference type="PROSITE" id="PS00211">
    <property type="entry name" value="ABC_TRANSPORTER_1"/>
    <property type="match status" value="1"/>
</dbReference>
<evidence type="ECO:0000256" key="7">
    <source>
        <dbReference type="SAM" id="Phobius"/>
    </source>
</evidence>
<feature type="domain" description="ABC transmembrane type-1" evidence="9">
    <location>
        <begin position="23"/>
        <end position="297"/>
    </location>
</feature>
<keyword evidence="6 7" id="KW-0472">Membrane</keyword>
<protein>
    <submittedName>
        <fullName evidence="10">Type I secretion system permease/ATPase</fullName>
    </submittedName>
</protein>
<dbReference type="InterPro" id="IPR010128">
    <property type="entry name" value="ATPase_T1SS_PrtD-like"/>
</dbReference>
<keyword evidence="4" id="KW-0067">ATP-binding</keyword>
<keyword evidence="11" id="KW-1185">Reference proteome</keyword>
<dbReference type="SMART" id="SM00382">
    <property type="entry name" value="AAA"/>
    <property type="match status" value="1"/>
</dbReference>
<accession>A0A6M0QPT2</accession>
<sequence>MTAPSGMDRFSGAMRAVRGQFPALVLLSCILNLLLLVTSIYMLQVYDRVLSSGSLDTLLWLTLVAVFAIVIYGVLEQSRRKTLARMSGWLDAELTVPVLRRAMETRLAGKSGGAGPREVADLRRFYGGDTVLAFLDAPWSIVFLCFIWLLHPALGLFATLGAIALLGLAIANDSLTREGQLKLARVQKVQQDNATHFVGAGETIGPLGMARNVFGAWGRVQSEIAASQQGLADKTTVILSVARTLRQGLQIGILGLGAYLVLGGEATAGAMIASSIVMGRALAPIERATTAWRSFVAARAARASLAELFADVARAETARVALPRPTGQFAFENVLFAPPGSSEPLLQNLSFSLDPGQNCAVLGPSGAGKSTLCRLAVGAWPANRGHVRLDGADVFDWNPEDLGPHIGYLPQQVELLPGTVAQNIARFRDIESAAVVQAARLAGVHELILSLPNGYETEISLHSQRVSLGQKQRLALARAVYGNPAFVVLDEPNANLDEIGDRALIETLGALKRAGTTVLIVTHQASVLKCADMVLAIRDGTVAAFGPRDQILKPVRRVLPMLPASSKIGIRETAALDEGQDNISVGE</sequence>
<dbReference type="PROSITE" id="PS50893">
    <property type="entry name" value="ABC_TRANSPORTER_2"/>
    <property type="match status" value="1"/>
</dbReference>
<dbReference type="AlphaFoldDB" id="A0A6M0QPT2"/>
<reference evidence="10 11" key="1">
    <citation type="submission" date="2020-02" db="EMBL/GenBank/DDBJ databases">
        <authorList>
            <person name="Chen W.-M."/>
        </authorList>
    </citation>
    <scope>NUCLEOTIDE SEQUENCE [LARGE SCALE GENOMIC DNA]</scope>
    <source>
        <strain evidence="10 11">KMS-5</strain>
    </source>
</reference>
<keyword evidence="5 7" id="KW-1133">Transmembrane helix</keyword>
<feature type="transmembrane region" description="Helical" evidence="7">
    <location>
        <begin position="156"/>
        <end position="175"/>
    </location>
</feature>
<gene>
    <name evidence="10" type="ORF">G4Z14_04190</name>
</gene>
<dbReference type="GO" id="GO:0005524">
    <property type="term" value="F:ATP binding"/>
    <property type="evidence" value="ECO:0007669"/>
    <property type="project" value="UniProtKB-KW"/>
</dbReference>
<evidence type="ECO:0000259" key="9">
    <source>
        <dbReference type="PROSITE" id="PS50929"/>
    </source>
</evidence>
<dbReference type="Pfam" id="PF00005">
    <property type="entry name" value="ABC_tran"/>
    <property type="match status" value="1"/>
</dbReference>
<dbReference type="GO" id="GO:0030256">
    <property type="term" value="C:type I protein secretion system complex"/>
    <property type="evidence" value="ECO:0007669"/>
    <property type="project" value="InterPro"/>
</dbReference>
<evidence type="ECO:0000256" key="6">
    <source>
        <dbReference type="ARBA" id="ARBA00023136"/>
    </source>
</evidence>
<evidence type="ECO:0000256" key="2">
    <source>
        <dbReference type="ARBA" id="ARBA00022692"/>
    </source>
</evidence>
<dbReference type="PANTHER" id="PTHR24221:SF248">
    <property type="entry name" value="ABC TRANSPORTER TRANSMEMBRANE REGION"/>
    <property type="match status" value="1"/>
</dbReference>
<dbReference type="InterPro" id="IPR036640">
    <property type="entry name" value="ABC1_TM_sf"/>
</dbReference>
<feature type="transmembrane region" description="Helical" evidence="7">
    <location>
        <begin position="21"/>
        <end position="46"/>
    </location>
</feature>